<feature type="transmembrane region" description="Helical" evidence="1">
    <location>
        <begin position="200"/>
        <end position="218"/>
    </location>
</feature>
<dbReference type="EMBL" id="WKJJ01000001">
    <property type="protein sequence ID" value="MRV70110.1"/>
    <property type="molecule type" value="Genomic_DNA"/>
</dbReference>
<dbReference type="Pfam" id="PF03929">
    <property type="entry name" value="PepSY_TM"/>
    <property type="match status" value="1"/>
</dbReference>
<feature type="transmembrane region" description="Helical" evidence="1">
    <location>
        <begin position="12"/>
        <end position="36"/>
    </location>
</feature>
<proteinExistence type="predicted"/>
<keyword evidence="1" id="KW-0472">Membrane</keyword>
<dbReference type="Proteomes" id="UP000446768">
    <property type="component" value="Unassembled WGS sequence"/>
</dbReference>
<keyword evidence="1" id="KW-1133">Transmembrane helix</keyword>
<dbReference type="InterPro" id="IPR005625">
    <property type="entry name" value="PepSY-ass_TM"/>
</dbReference>
<dbReference type="RefSeq" id="WP_154370617.1">
    <property type="nucleotide sequence ID" value="NZ_WKJJ01000001.1"/>
</dbReference>
<feature type="transmembrane region" description="Helical" evidence="1">
    <location>
        <begin position="148"/>
        <end position="169"/>
    </location>
</feature>
<evidence type="ECO:0000313" key="3">
    <source>
        <dbReference type="Proteomes" id="UP000446768"/>
    </source>
</evidence>
<evidence type="ECO:0000256" key="1">
    <source>
        <dbReference type="SAM" id="Phobius"/>
    </source>
</evidence>
<keyword evidence="3" id="KW-1185">Reference proteome</keyword>
<dbReference type="AlphaFoldDB" id="A0A7X2LPE1"/>
<gene>
    <name evidence="2" type="ORF">GJ700_00030</name>
</gene>
<feature type="transmembrane region" description="Helical" evidence="1">
    <location>
        <begin position="346"/>
        <end position="368"/>
    </location>
</feature>
<comment type="caution">
    <text evidence="2">The sequence shown here is derived from an EMBL/GenBank/DDBJ whole genome shotgun (WGS) entry which is preliminary data.</text>
</comment>
<keyword evidence="1" id="KW-0812">Transmembrane</keyword>
<accession>A0A7X2LPE1</accession>
<dbReference type="PANTHER" id="PTHR34219">
    <property type="entry name" value="IRON-REGULATED INNER MEMBRANE PROTEIN-RELATED"/>
    <property type="match status" value="1"/>
</dbReference>
<evidence type="ECO:0000313" key="2">
    <source>
        <dbReference type="EMBL" id="MRV70110.1"/>
    </source>
</evidence>
<dbReference type="PANTHER" id="PTHR34219:SF3">
    <property type="entry name" value="BLL7967 PROTEIN"/>
    <property type="match status" value="1"/>
</dbReference>
<sequence length="375" mass="41094">MPPALRHLLTSLHRWAGLTLGLLFVLMGLSGTLLVFEHDLDAALNPALFREAAACTGTPQAALAAAAVQARWPGARPGFVALPERAGGVYRVTFKAPGVTDNEAMVDQCGAVLGSRNRQAGRFDALHLMPTLQTWHLNMFQGKEGRMAQGYIGLAVALLMLAGLALAWPKSGKGIQKWRRALHVNLNQHRYRTHYDLHRAAGLLFLPLLLVLALTGFYNGLPELGRSLAANVAPVATDRRALALPALEKGEAAIGWNDVQAIAVPYMTNGVELVAIARQPERGLYQARLRRADDWQRTGTYRLFIDMRTGKVLQIFNPRAGEYADTFLATLFPLHSGQLGGPVVKWLIAFAGLLPALFFFTGITTWLLRRKKRKA</sequence>
<protein>
    <submittedName>
        <fullName evidence="2">Iron-regulated protein</fullName>
    </submittedName>
</protein>
<name>A0A7X2LPE1_9BURK</name>
<reference evidence="2 3" key="1">
    <citation type="submission" date="2019-11" db="EMBL/GenBank/DDBJ databases">
        <title>Novel species isolated from a subtropical stream in China.</title>
        <authorList>
            <person name="Lu H."/>
        </authorList>
    </citation>
    <scope>NUCLEOTIDE SEQUENCE [LARGE SCALE GENOMIC DNA]</scope>
    <source>
        <strain evidence="2 3">FT92W</strain>
    </source>
</reference>
<organism evidence="2 3">
    <name type="scientific">Pseudoduganella rivuli</name>
    <dbReference type="NCBI Taxonomy" id="2666085"/>
    <lineage>
        <taxon>Bacteria</taxon>
        <taxon>Pseudomonadati</taxon>
        <taxon>Pseudomonadota</taxon>
        <taxon>Betaproteobacteria</taxon>
        <taxon>Burkholderiales</taxon>
        <taxon>Oxalobacteraceae</taxon>
        <taxon>Telluria group</taxon>
        <taxon>Pseudoduganella</taxon>
    </lineage>
</organism>